<feature type="transmembrane region" description="Helical" evidence="2">
    <location>
        <begin position="98"/>
        <end position="116"/>
    </location>
</feature>
<feature type="region of interest" description="Disordered" evidence="1">
    <location>
        <begin position="1"/>
        <end position="21"/>
    </location>
</feature>
<keyword evidence="2" id="KW-1133">Transmembrane helix</keyword>
<evidence type="ECO:0000313" key="3">
    <source>
        <dbReference type="EMBL" id="KAB1138860.1"/>
    </source>
</evidence>
<keyword evidence="4" id="KW-1185">Reference proteome</keyword>
<protein>
    <submittedName>
        <fullName evidence="3">Uncharacterized protein</fullName>
    </submittedName>
</protein>
<keyword evidence="2" id="KW-0812">Transmembrane</keyword>
<proteinExistence type="predicted"/>
<dbReference type="AlphaFoldDB" id="A0A643JY66"/>
<accession>A0A643JY66</accession>
<feature type="transmembrane region" description="Helical" evidence="2">
    <location>
        <begin position="68"/>
        <end position="86"/>
    </location>
</feature>
<dbReference type="RefSeq" id="WP_150959065.1">
    <property type="nucleotide sequence ID" value="NZ_VZRB01000089.1"/>
</dbReference>
<feature type="transmembrane region" description="Helical" evidence="2">
    <location>
        <begin position="28"/>
        <end position="48"/>
    </location>
</feature>
<keyword evidence="2" id="KW-0472">Membrane</keyword>
<evidence type="ECO:0000313" key="4">
    <source>
        <dbReference type="Proteomes" id="UP000442707"/>
    </source>
</evidence>
<gene>
    <name evidence="3" type="ORF">F7R91_41655</name>
</gene>
<dbReference type="Proteomes" id="UP000442707">
    <property type="component" value="Unassembled WGS sequence"/>
</dbReference>
<dbReference type="EMBL" id="VZRB01000089">
    <property type="protein sequence ID" value="KAB1138860.1"/>
    <property type="molecule type" value="Genomic_DNA"/>
</dbReference>
<reference evidence="3 4" key="1">
    <citation type="submission" date="2019-09" db="EMBL/GenBank/DDBJ databases">
        <title>Screening of Novel Bioactive Compounds from Soil-Associated.</title>
        <authorList>
            <person name="Zhao S."/>
        </authorList>
    </citation>
    <scope>NUCLEOTIDE SEQUENCE [LARGE SCALE GENOMIC DNA]</scope>
    <source>
        <strain evidence="3 4">HIT-DPA4</strain>
    </source>
</reference>
<organism evidence="3 4">
    <name type="scientific">Streptomyces luteolifulvus</name>
    <dbReference type="NCBI Taxonomy" id="2615112"/>
    <lineage>
        <taxon>Bacteria</taxon>
        <taxon>Bacillati</taxon>
        <taxon>Actinomycetota</taxon>
        <taxon>Actinomycetes</taxon>
        <taxon>Kitasatosporales</taxon>
        <taxon>Streptomycetaceae</taxon>
        <taxon>Streptomyces</taxon>
    </lineage>
</organism>
<evidence type="ECO:0000256" key="1">
    <source>
        <dbReference type="SAM" id="MobiDB-lite"/>
    </source>
</evidence>
<name>A0A643JY66_9ACTN</name>
<comment type="caution">
    <text evidence="3">The sequence shown here is derived from an EMBL/GenBank/DDBJ whole genome shotgun (WGS) entry which is preliminary data.</text>
</comment>
<evidence type="ECO:0000256" key="2">
    <source>
        <dbReference type="SAM" id="Phobius"/>
    </source>
</evidence>
<sequence>MERTDTAHTAGGGGDEAFPHSEKGEGPISAAIIAAGFGATALGLLTTLAEASESVKDALTWSDDVGPLSGKTSLAVAVWLLAWVLLHAALRNKPYETLPALGITLALIGLGVLGTFPEFFQLFAPE</sequence>